<dbReference type="RefSeq" id="WP_046525969.1">
    <property type="nucleotide sequence ID" value="NZ_LAYY01000097.1"/>
</dbReference>
<reference evidence="1 2" key="1">
    <citation type="submission" date="2015-04" db="EMBL/GenBank/DDBJ databases">
        <title>Taxonomic description and genome sequence of Bacillus campisalis sp. nov., a novel member of the genus Bacillus isolated from solar saltern.</title>
        <authorList>
            <person name="Mathan Kumar R."/>
            <person name="Kaur G."/>
            <person name="Kumar A."/>
            <person name="Singh N.K."/>
            <person name="Kaur N."/>
            <person name="Kumar N."/>
            <person name="Mayilraj S."/>
        </authorList>
    </citation>
    <scope>NUCLEOTIDE SEQUENCE [LARGE SCALE GENOMIC DNA]</scope>
    <source>
        <strain evidence="1 2">SA2-6</strain>
    </source>
</reference>
<sequence>MFDIQKGSMEEVLVILQNIGLQINEYEKSNTMISVEAYKELLEFSISIARRTNEVSETIDEMIEDIEKQL</sequence>
<evidence type="ECO:0000313" key="1">
    <source>
        <dbReference type="EMBL" id="KKK34410.1"/>
    </source>
</evidence>
<accession>A0A0M2SP65</accession>
<dbReference type="Proteomes" id="UP000034166">
    <property type="component" value="Unassembled WGS sequence"/>
</dbReference>
<name>A0A0M2SP65_9BACI</name>
<dbReference type="AlphaFoldDB" id="A0A0M2SP65"/>
<proteinExistence type="predicted"/>
<comment type="caution">
    <text evidence="1">The sequence shown here is derived from an EMBL/GenBank/DDBJ whole genome shotgun (WGS) entry which is preliminary data.</text>
</comment>
<keyword evidence="2" id="KW-1185">Reference proteome</keyword>
<dbReference type="PATRIC" id="fig|1408103.3.peg.4946"/>
<organism evidence="1 2">
    <name type="scientific">Mesobacillus campisalis</name>
    <dbReference type="NCBI Taxonomy" id="1408103"/>
    <lineage>
        <taxon>Bacteria</taxon>
        <taxon>Bacillati</taxon>
        <taxon>Bacillota</taxon>
        <taxon>Bacilli</taxon>
        <taxon>Bacillales</taxon>
        <taxon>Bacillaceae</taxon>
        <taxon>Mesobacillus</taxon>
    </lineage>
</organism>
<evidence type="ECO:0000313" key="2">
    <source>
        <dbReference type="Proteomes" id="UP000034166"/>
    </source>
</evidence>
<gene>
    <name evidence="1" type="ORF">WQ57_22940</name>
</gene>
<dbReference type="EMBL" id="LAYY01000097">
    <property type="protein sequence ID" value="KKK34410.1"/>
    <property type="molecule type" value="Genomic_DNA"/>
</dbReference>
<dbReference type="OrthoDB" id="2887257at2"/>
<protein>
    <submittedName>
        <fullName evidence="1">Uncharacterized protein</fullName>
    </submittedName>
</protein>